<evidence type="ECO:0008006" key="3">
    <source>
        <dbReference type="Google" id="ProtNLM"/>
    </source>
</evidence>
<gene>
    <name evidence="1" type="ORF">CN958_04985</name>
</gene>
<dbReference type="AlphaFoldDB" id="A0A2B9E818"/>
<sequence length="61" mass="7329">MVTKKINCTRFYEYWALYKRFTQIKKQLFIITHDPELIALSCDETLEIANGRIKEIKTFTL</sequence>
<evidence type="ECO:0000313" key="1">
    <source>
        <dbReference type="EMBL" id="PGM95967.1"/>
    </source>
</evidence>
<dbReference type="RefSeq" id="WP_098776065.1">
    <property type="nucleotide sequence ID" value="NZ_NUHO01000027.1"/>
</dbReference>
<comment type="caution">
    <text evidence="1">The sequence shown here is derived from an EMBL/GenBank/DDBJ whole genome shotgun (WGS) entry which is preliminary data.</text>
</comment>
<organism evidence="1 2">
    <name type="scientific">Bacillus cereus</name>
    <dbReference type="NCBI Taxonomy" id="1396"/>
    <lineage>
        <taxon>Bacteria</taxon>
        <taxon>Bacillati</taxon>
        <taxon>Bacillota</taxon>
        <taxon>Bacilli</taxon>
        <taxon>Bacillales</taxon>
        <taxon>Bacillaceae</taxon>
        <taxon>Bacillus</taxon>
        <taxon>Bacillus cereus group</taxon>
    </lineage>
</organism>
<dbReference type="EMBL" id="NUHO01000027">
    <property type="protein sequence ID" value="PGM95967.1"/>
    <property type="molecule type" value="Genomic_DNA"/>
</dbReference>
<name>A0A2B9E818_BACCE</name>
<dbReference type="SUPFAM" id="SSF52540">
    <property type="entry name" value="P-loop containing nucleoside triphosphate hydrolases"/>
    <property type="match status" value="1"/>
</dbReference>
<accession>A0A2B9E818</accession>
<dbReference type="Proteomes" id="UP000222054">
    <property type="component" value="Unassembled WGS sequence"/>
</dbReference>
<evidence type="ECO:0000313" key="2">
    <source>
        <dbReference type="Proteomes" id="UP000222054"/>
    </source>
</evidence>
<protein>
    <recommendedName>
        <fullName evidence="3">ABC transporter ATP-binding protein</fullName>
    </recommendedName>
</protein>
<reference evidence="1 2" key="1">
    <citation type="submission" date="2017-09" db="EMBL/GenBank/DDBJ databases">
        <title>Large-scale bioinformatics analysis of Bacillus genomes uncovers conserved roles of natural products in bacterial physiology.</title>
        <authorList>
            <consortium name="Agbiome Team Llc"/>
            <person name="Bleich R.M."/>
            <person name="Grubbs K.J."/>
            <person name="Santa Maria K.C."/>
            <person name="Allen S.E."/>
            <person name="Farag S."/>
            <person name="Shank E.A."/>
            <person name="Bowers A."/>
        </authorList>
    </citation>
    <scope>NUCLEOTIDE SEQUENCE [LARGE SCALE GENOMIC DNA]</scope>
    <source>
        <strain evidence="1 2">AFS053130</strain>
    </source>
</reference>
<dbReference type="InterPro" id="IPR027417">
    <property type="entry name" value="P-loop_NTPase"/>
</dbReference>
<proteinExistence type="predicted"/>